<keyword evidence="2" id="KW-1185">Reference proteome</keyword>
<dbReference type="RefSeq" id="WP_187074355.1">
    <property type="nucleotide sequence ID" value="NZ_JACORT010000001.1"/>
</dbReference>
<proteinExistence type="predicted"/>
<evidence type="ECO:0000313" key="2">
    <source>
        <dbReference type="Proteomes" id="UP000608513"/>
    </source>
</evidence>
<comment type="caution">
    <text evidence="1">The sequence shown here is derived from an EMBL/GenBank/DDBJ whole genome shotgun (WGS) entry which is preliminary data.</text>
</comment>
<organism evidence="1 2">
    <name type="scientific">Ramlibacter cellulosilyticus</name>
    <dbReference type="NCBI Taxonomy" id="2764187"/>
    <lineage>
        <taxon>Bacteria</taxon>
        <taxon>Pseudomonadati</taxon>
        <taxon>Pseudomonadota</taxon>
        <taxon>Betaproteobacteria</taxon>
        <taxon>Burkholderiales</taxon>
        <taxon>Comamonadaceae</taxon>
        <taxon>Ramlibacter</taxon>
    </lineage>
</organism>
<dbReference type="EMBL" id="JACORT010000001">
    <property type="protein sequence ID" value="MBC5781603.1"/>
    <property type="molecule type" value="Genomic_DNA"/>
</dbReference>
<dbReference type="AlphaFoldDB" id="A0A923S9V0"/>
<accession>A0A923S9V0</accession>
<gene>
    <name evidence="1" type="ORF">H8N03_01525</name>
</gene>
<sequence length="150" mass="16879">MEPKAISVVPDRPGKTSFWTTSRAAGKYDRPETIPSSTQPPTLSVGTLDNVRSVFWSSYRHLFPPHSIAAQAPNGSLVISWSIMDDPHAKYPYAAPVMLRFDEALVDTMWKADTRQRNRIAQNHEPTLREGLRGYDPFARFPNARVINIG</sequence>
<protein>
    <submittedName>
        <fullName evidence="1">Uncharacterized protein</fullName>
    </submittedName>
</protein>
<name>A0A923S9V0_9BURK</name>
<evidence type="ECO:0000313" key="1">
    <source>
        <dbReference type="EMBL" id="MBC5781603.1"/>
    </source>
</evidence>
<reference evidence="1" key="1">
    <citation type="submission" date="2020-08" db="EMBL/GenBank/DDBJ databases">
        <title>Ramlibacter sp. USB13 16S ribosomal RNA gene genome sequencing and assembly.</title>
        <authorList>
            <person name="Kang M."/>
        </authorList>
    </citation>
    <scope>NUCLEOTIDE SEQUENCE</scope>
    <source>
        <strain evidence="1">USB13</strain>
    </source>
</reference>
<dbReference type="Proteomes" id="UP000608513">
    <property type="component" value="Unassembled WGS sequence"/>
</dbReference>